<evidence type="ECO:0000313" key="1">
    <source>
        <dbReference type="EMBL" id="CAI6358518.1"/>
    </source>
</evidence>
<protein>
    <submittedName>
        <fullName evidence="1">Uncharacterized protein</fullName>
    </submittedName>
</protein>
<sequence length="108" mass="12033">MCKGTQSVRQCPSFLNETPIERFQLTKNLNICINHSSKTYPSKNTCKFCQKHHHLLLSFMTDNALATVTVSPTSNIVSDAVPRSILLSTLLVNISYSRGPYFPSTLGQ</sequence>
<organism evidence="1 2">
    <name type="scientific">Macrosiphum euphorbiae</name>
    <name type="common">potato aphid</name>
    <dbReference type="NCBI Taxonomy" id="13131"/>
    <lineage>
        <taxon>Eukaryota</taxon>
        <taxon>Metazoa</taxon>
        <taxon>Ecdysozoa</taxon>
        <taxon>Arthropoda</taxon>
        <taxon>Hexapoda</taxon>
        <taxon>Insecta</taxon>
        <taxon>Pterygota</taxon>
        <taxon>Neoptera</taxon>
        <taxon>Paraneoptera</taxon>
        <taxon>Hemiptera</taxon>
        <taxon>Sternorrhyncha</taxon>
        <taxon>Aphidomorpha</taxon>
        <taxon>Aphidoidea</taxon>
        <taxon>Aphididae</taxon>
        <taxon>Macrosiphini</taxon>
        <taxon>Macrosiphum</taxon>
    </lineage>
</organism>
<dbReference type="AlphaFoldDB" id="A0AAV0WRR2"/>
<gene>
    <name evidence="1" type="ORF">MEUPH1_LOCUS14026</name>
</gene>
<proteinExistence type="predicted"/>
<dbReference type="EMBL" id="CARXXK010000002">
    <property type="protein sequence ID" value="CAI6358518.1"/>
    <property type="molecule type" value="Genomic_DNA"/>
</dbReference>
<dbReference type="Proteomes" id="UP001160148">
    <property type="component" value="Unassembled WGS sequence"/>
</dbReference>
<keyword evidence="2" id="KW-1185">Reference proteome</keyword>
<name>A0AAV0WRR2_9HEMI</name>
<comment type="caution">
    <text evidence="1">The sequence shown here is derived from an EMBL/GenBank/DDBJ whole genome shotgun (WGS) entry which is preliminary data.</text>
</comment>
<accession>A0AAV0WRR2</accession>
<evidence type="ECO:0000313" key="2">
    <source>
        <dbReference type="Proteomes" id="UP001160148"/>
    </source>
</evidence>
<reference evidence="1 2" key="1">
    <citation type="submission" date="2023-01" db="EMBL/GenBank/DDBJ databases">
        <authorList>
            <person name="Whitehead M."/>
        </authorList>
    </citation>
    <scope>NUCLEOTIDE SEQUENCE [LARGE SCALE GENOMIC DNA]</scope>
</reference>